<evidence type="ECO:0000259" key="12">
    <source>
        <dbReference type="Pfam" id="PF16916"/>
    </source>
</evidence>
<proteinExistence type="inferred from homology"/>
<comment type="similarity">
    <text evidence="2">Belongs to the cation diffusion facilitator (CDF) transporter (TC 2.A.4) family. SLC30A subfamily.</text>
</comment>
<dbReference type="Proteomes" id="UP000317238">
    <property type="component" value="Unassembled WGS sequence"/>
</dbReference>
<evidence type="ECO:0000256" key="6">
    <source>
        <dbReference type="ARBA" id="ARBA00022989"/>
    </source>
</evidence>
<dbReference type="InterPro" id="IPR027470">
    <property type="entry name" value="Cation_efflux_CTD"/>
</dbReference>
<dbReference type="InterPro" id="IPR036837">
    <property type="entry name" value="Cation_efflux_CTD_sf"/>
</dbReference>
<evidence type="ECO:0000256" key="2">
    <source>
        <dbReference type="ARBA" id="ARBA00008873"/>
    </source>
</evidence>
<dbReference type="RefSeq" id="WP_145301834.1">
    <property type="nucleotide sequence ID" value="NZ_CP036319.1"/>
</dbReference>
<evidence type="ECO:0000256" key="5">
    <source>
        <dbReference type="ARBA" id="ARBA00022906"/>
    </source>
</evidence>
<comment type="subcellular location">
    <subcellularLocation>
        <location evidence="1">Membrane</location>
        <topology evidence="1">Multi-pass membrane protein</topology>
    </subcellularLocation>
</comment>
<dbReference type="AlphaFoldDB" id="A0A5C5Y5H1"/>
<accession>A0A5C5Y5H1</accession>
<dbReference type="Gene3D" id="1.20.1510.10">
    <property type="entry name" value="Cation efflux protein transmembrane domain"/>
    <property type="match status" value="1"/>
</dbReference>
<dbReference type="InterPro" id="IPR058533">
    <property type="entry name" value="Cation_efflux_TM"/>
</dbReference>
<gene>
    <name evidence="13" type="primary">czcD_1</name>
    <name evidence="13" type="ORF">Pan14r_27760</name>
</gene>
<dbReference type="InterPro" id="IPR050681">
    <property type="entry name" value="CDF/SLC30A"/>
</dbReference>
<dbReference type="Pfam" id="PF16916">
    <property type="entry name" value="ZT_dimer"/>
    <property type="match status" value="1"/>
</dbReference>
<keyword evidence="14" id="KW-1185">Reference proteome</keyword>
<dbReference type="EMBL" id="SJPL01000001">
    <property type="protein sequence ID" value="TWT70470.1"/>
    <property type="molecule type" value="Genomic_DNA"/>
</dbReference>
<keyword evidence="8 10" id="KW-0472">Membrane</keyword>
<dbReference type="GO" id="GO:0005385">
    <property type="term" value="F:zinc ion transmembrane transporter activity"/>
    <property type="evidence" value="ECO:0007669"/>
    <property type="project" value="TreeGrafter"/>
</dbReference>
<dbReference type="InterPro" id="IPR002524">
    <property type="entry name" value="Cation_efflux"/>
</dbReference>
<protein>
    <submittedName>
        <fullName evidence="13">Cadmium, cobalt and zinc/H(+)-K(+) antiporter</fullName>
    </submittedName>
</protein>
<keyword evidence="3" id="KW-0813">Transport</keyword>
<feature type="region of interest" description="Disordered" evidence="9">
    <location>
        <begin position="331"/>
        <end position="354"/>
    </location>
</feature>
<keyword evidence="4 10" id="KW-0812">Transmembrane</keyword>
<reference evidence="13 14" key="1">
    <citation type="submission" date="2019-02" db="EMBL/GenBank/DDBJ databases">
        <title>Deep-cultivation of Planctomycetes and their phenomic and genomic characterization uncovers novel biology.</title>
        <authorList>
            <person name="Wiegand S."/>
            <person name="Jogler M."/>
            <person name="Boedeker C."/>
            <person name="Pinto D."/>
            <person name="Vollmers J."/>
            <person name="Rivas-Marin E."/>
            <person name="Kohn T."/>
            <person name="Peeters S.H."/>
            <person name="Heuer A."/>
            <person name="Rast P."/>
            <person name="Oberbeckmann S."/>
            <person name="Bunk B."/>
            <person name="Jeske O."/>
            <person name="Meyerdierks A."/>
            <person name="Storesund J.E."/>
            <person name="Kallscheuer N."/>
            <person name="Luecker S."/>
            <person name="Lage O.M."/>
            <person name="Pohl T."/>
            <person name="Merkel B.J."/>
            <person name="Hornburger P."/>
            <person name="Mueller R.-W."/>
            <person name="Bruemmer F."/>
            <person name="Labrenz M."/>
            <person name="Spormann A.M."/>
            <person name="Op Den Camp H."/>
            <person name="Overmann J."/>
            <person name="Amann R."/>
            <person name="Jetten M.S.M."/>
            <person name="Mascher T."/>
            <person name="Medema M.H."/>
            <person name="Devos D.P."/>
            <person name="Kaster A.-K."/>
            <person name="Ovreas L."/>
            <person name="Rohde M."/>
            <person name="Galperin M.Y."/>
            <person name="Jogler C."/>
        </authorList>
    </citation>
    <scope>NUCLEOTIDE SEQUENCE [LARGE SCALE GENOMIC DNA]</scope>
    <source>
        <strain evidence="13 14">Pan14r</strain>
    </source>
</reference>
<dbReference type="InterPro" id="IPR027469">
    <property type="entry name" value="Cation_efflux_TMD_sf"/>
</dbReference>
<evidence type="ECO:0000256" key="10">
    <source>
        <dbReference type="SAM" id="Phobius"/>
    </source>
</evidence>
<evidence type="ECO:0000256" key="4">
    <source>
        <dbReference type="ARBA" id="ARBA00022692"/>
    </source>
</evidence>
<keyword evidence="5" id="KW-0864">Zinc transport</keyword>
<feature type="transmembrane region" description="Helical" evidence="10">
    <location>
        <begin position="172"/>
        <end position="193"/>
    </location>
</feature>
<organism evidence="13 14">
    <name type="scientific">Crateriforma conspicua</name>
    <dbReference type="NCBI Taxonomy" id="2527996"/>
    <lineage>
        <taxon>Bacteria</taxon>
        <taxon>Pseudomonadati</taxon>
        <taxon>Planctomycetota</taxon>
        <taxon>Planctomycetia</taxon>
        <taxon>Planctomycetales</taxon>
        <taxon>Planctomycetaceae</taxon>
        <taxon>Crateriforma</taxon>
    </lineage>
</organism>
<evidence type="ECO:0000256" key="7">
    <source>
        <dbReference type="ARBA" id="ARBA00023065"/>
    </source>
</evidence>
<dbReference type="SUPFAM" id="SSF161111">
    <property type="entry name" value="Cation efflux protein transmembrane domain-like"/>
    <property type="match status" value="1"/>
</dbReference>
<keyword evidence="7" id="KW-0406">Ion transport</keyword>
<dbReference type="NCBIfam" id="TIGR01297">
    <property type="entry name" value="CDF"/>
    <property type="match status" value="1"/>
</dbReference>
<evidence type="ECO:0000256" key="8">
    <source>
        <dbReference type="ARBA" id="ARBA00023136"/>
    </source>
</evidence>
<evidence type="ECO:0000256" key="9">
    <source>
        <dbReference type="SAM" id="MobiDB-lite"/>
    </source>
</evidence>
<sequence>MPANHSHDCQDCGHGAVPHHHGLTSGNAYDSIPDSRLLWTVALNQLLTVAQVIAGIWSGSVALLSDAAHNFSDANALLIAYIARRISRRKASSQFTFGYRRAELIGATINLTLLATVGCFLIYEAAHRLLDPQPVIGWLMGAAAAIALLIDIATAGLLWAMSKGSLNVRAAFVHNLVDAAGSAVVLIGAVVITLTDWTWVDSALTFGLAIYILYQVWAMLPQAIRILMEGTPPDLDVDELIRVAVGMPDVVGMHHLHVWELDEDHRALEAHVLIRSDDLGRMEDIKHQLKHRLHEAFGIQHSTLEFEVSRDNQTDHCIGAVHEGAERCWSPDLSPVGEASTPVSQASMRDKHHE</sequence>
<keyword evidence="5" id="KW-0862">Zinc</keyword>
<dbReference type="SUPFAM" id="SSF160240">
    <property type="entry name" value="Cation efflux protein cytoplasmic domain-like"/>
    <property type="match status" value="1"/>
</dbReference>
<dbReference type="PANTHER" id="PTHR11562:SF17">
    <property type="entry name" value="RE54080P-RELATED"/>
    <property type="match status" value="1"/>
</dbReference>
<comment type="caution">
    <text evidence="13">The sequence shown here is derived from an EMBL/GenBank/DDBJ whole genome shotgun (WGS) entry which is preliminary data.</text>
</comment>
<dbReference type="GO" id="GO:0005886">
    <property type="term" value="C:plasma membrane"/>
    <property type="evidence" value="ECO:0007669"/>
    <property type="project" value="TreeGrafter"/>
</dbReference>
<evidence type="ECO:0000313" key="13">
    <source>
        <dbReference type="EMBL" id="TWT70470.1"/>
    </source>
</evidence>
<evidence type="ECO:0000256" key="1">
    <source>
        <dbReference type="ARBA" id="ARBA00004141"/>
    </source>
</evidence>
<dbReference type="Pfam" id="PF01545">
    <property type="entry name" value="Cation_efflux"/>
    <property type="match status" value="1"/>
</dbReference>
<dbReference type="OrthoDB" id="9809646at2"/>
<feature type="domain" description="Cation efflux protein cytoplasmic" evidence="12">
    <location>
        <begin position="232"/>
        <end position="306"/>
    </location>
</feature>
<dbReference type="PANTHER" id="PTHR11562">
    <property type="entry name" value="CATION EFFLUX PROTEIN/ ZINC TRANSPORTER"/>
    <property type="match status" value="1"/>
</dbReference>
<name>A0A5C5Y5H1_9PLAN</name>
<feature type="transmembrane region" description="Helical" evidence="10">
    <location>
        <begin position="135"/>
        <end position="160"/>
    </location>
</feature>
<feature type="domain" description="Cation efflux protein transmembrane" evidence="11">
    <location>
        <begin position="40"/>
        <end position="228"/>
    </location>
</feature>
<keyword evidence="6 10" id="KW-1133">Transmembrane helix</keyword>
<evidence type="ECO:0000313" key="14">
    <source>
        <dbReference type="Proteomes" id="UP000317238"/>
    </source>
</evidence>
<feature type="transmembrane region" description="Helical" evidence="10">
    <location>
        <begin position="104"/>
        <end position="123"/>
    </location>
</feature>
<feature type="transmembrane region" description="Helical" evidence="10">
    <location>
        <begin position="199"/>
        <end position="220"/>
    </location>
</feature>
<evidence type="ECO:0000256" key="3">
    <source>
        <dbReference type="ARBA" id="ARBA00022448"/>
    </source>
</evidence>
<evidence type="ECO:0000259" key="11">
    <source>
        <dbReference type="Pfam" id="PF01545"/>
    </source>
</evidence>